<evidence type="ECO:0000313" key="4">
    <source>
        <dbReference type="EMBL" id="PKY73302.1"/>
    </source>
</evidence>
<dbReference type="STRING" id="33007.HMPREF3198_00954"/>
<name>A0A2I1IQA6_9ACTO</name>
<evidence type="ECO:0000256" key="2">
    <source>
        <dbReference type="PROSITE-ProRule" id="PRU00335"/>
    </source>
</evidence>
<dbReference type="InterPro" id="IPR009057">
    <property type="entry name" value="Homeodomain-like_sf"/>
</dbReference>
<dbReference type="EMBL" id="PKKO01000001">
    <property type="protein sequence ID" value="PKY73302.1"/>
    <property type="molecule type" value="Genomic_DNA"/>
</dbReference>
<keyword evidence="5" id="KW-1185">Reference proteome</keyword>
<feature type="domain" description="HTH tetR-type" evidence="3">
    <location>
        <begin position="24"/>
        <end position="85"/>
    </location>
</feature>
<organism evidence="4 5">
    <name type="scientific">Winkia neuii</name>
    <dbReference type="NCBI Taxonomy" id="33007"/>
    <lineage>
        <taxon>Bacteria</taxon>
        <taxon>Bacillati</taxon>
        <taxon>Actinomycetota</taxon>
        <taxon>Actinomycetes</taxon>
        <taxon>Actinomycetales</taxon>
        <taxon>Actinomycetaceae</taxon>
        <taxon>Winkia</taxon>
    </lineage>
</organism>
<comment type="caution">
    <text evidence="4">The sequence shown here is derived from an EMBL/GenBank/DDBJ whole genome shotgun (WGS) entry which is preliminary data.</text>
</comment>
<dbReference type="GO" id="GO:0003677">
    <property type="term" value="F:DNA binding"/>
    <property type="evidence" value="ECO:0007669"/>
    <property type="project" value="UniProtKB-UniRule"/>
</dbReference>
<dbReference type="PANTHER" id="PTHR43479">
    <property type="entry name" value="ACREF/ENVCD OPERON REPRESSOR-RELATED"/>
    <property type="match status" value="1"/>
</dbReference>
<keyword evidence="1 2" id="KW-0238">DNA-binding</keyword>
<proteinExistence type="predicted"/>
<dbReference type="Gene3D" id="1.10.357.10">
    <property type="entry name" value="Tetracycline Repressor, domain 2"/>
    <property type="match status" value="1"/>
</dbReference>
<reference evidence="4 5" key="1">
    <citation type="submission" date="2017-12" db="EMBL/GenBank/DDBJ databases">
        <title>Phylogenetic diversity of female urinary microbiome.</title>
        <authorList>
            <person name="Thomas-White K."/>
            <person name="Wolfe A.J."/>
        </authorList>
    </citation>
    <scope>NUCLEOTIDE SEQUENCE [LARGE SCALE GENOMIC DNA]</scope>
    <source>
        <strain evidence="4 5">UMB0402</strain>
    </source>
</reference>
<sequence length="213" mass="23707">MKSFLYTRKLSRVEDEHKLDPRVEKSRTALLDAVDKLIERGQNPDQISITELVAKAGVSRPTFYQHFSTITELVGASVLRRIENMFAAIPQERNVDPGATEDAIRTMLTFLSEDGTYCATVFNSSAAQHLLNNLVDYIAHRLQYVSPIGTKVETFTAIAPEKYCQFLAAGAIWLVQEWLLTEANPKASLEKYVEQISTSLLLGGQLKEGGNGN</sequence>
<accession>A0A2I1IQA6</accession>
<dbReference type="SUPFAM" id="SSF46689">
    <property type="entry name" value="Homeodomain-like"/>
    <property type="match status" value="1"/>
</dbReference>
<dbReference type="PROSITE" id="PS50977">
    <property type="entry name" value="HTH_TETR_2"/>
    <property type="match status" value="1"/>
</dbReference>
<dbReference type="Pfam" id="PF00440">
    <property type="entry name" value="TetR_N"/>
    <property type="match status" value="1"/>
</dbReference>
<feature type="DNA-binding region" description="H-T-H motif" evidence="2">
    <location>
        <begin position="48"/>
        <end position="67"/>
    </location>
</feature>
<dbReference type="InterPro" id="IPR001647">
    <property type="entry name" value="HTH_TetR"/>
</dbReference>
<dbReference type="Proteomes" id="UP000235122">
    <property type="component" value="Unassembled WGS sequence"/>
</dbReference>
<evidence type="ECO:0000256" key="1">
    <source>
        <dbReference type="ARBA" id="ARBA00023125"/>
    </source>
</evidence>
<evidence type="ECO:0000313" key="5">
    <source>
        <dbReference type="Proteomes" id="UP000235122"/>
    </source>
</evidence>
<dbReference type="InterPro" id="IPR050624">
    <property type="entry name" value="HTH-type_Tx_Regulator"/>
</dbReference>
<dbReference type="AlphaFoldDB" id="A0A2I1IQA6"/>
<protein>
    <submittedName>
        <fullName evidence="4">TetR/AcrR family transcriptional regulator</fullName>
    </submittedName>
</protein>
<gene>
    <name evidence="4" type="ORF">CYJ19_01560</name>
</gene>
<dbReference type="PANTHER" id="PTHR43479:SF11">
    <property type="entry name" value="ACREF_ENVCD OPERON REPRESSOR-RELATED"/>
    <property type="match status" value="1"/>
</dbReference>
<evidence type="ECO:0000259" key="3">
    <source>
        <dbReference type="PROSITE" id="PS50977"/>
    </source>
</evidence>